<dbReference type="PANTHER" id="PTHR35368">
    <property type="entry name" value="HYDROPEROXIDE REDUCTASE"/>
    <property type="match status" value="1"/>
</dbReference>
<dbReference type="AlphaFoldDB" id="A0A845BJ59"/>
<dbReference type="PANTHER" id="PTHR35368:SF1">
    <property type="entry name" value="HYDROPEROXIDE REDUCTASE"/>
    <property type="match status" value="1"/>
</dbReference>
<comment type="caution">
    <text evidence="1">The sequence shown here is derived from an EMBL/GenBank/DDBJ whole genome shotgun (WGS) entry which is preliminary data.</text>
</comment>
<keyword evidence="2" id="KW-1185">Reference proteome</keyword>
<dbReference type="InterPro" id="IPR052924">
    <property type="entry name" value="OsmC/Ohr_hydroprdx_reductase"/>
</dbReference>
<dbReference type="Gene3D" id="3.30.300.20">
    <property type="match status" value="1"/>
</dbReference>
<dbReference type="Pfam" id="PF02566">
    <property type="entry name" value="OsmC"/>
    <property type="match status" value="1"/>
</dbReference>
<evidence type="ECO:0000313" key="1">
    <source>
        <dbReference type="EMBL" id="MXP66094.1"/>
    </source>
</evidence>
<evidence type="ECO:0000313" key="2">
    <source>
        <dbReference type="Proteomes" id="UP000460715"/>
    </source>
</evidence>
<sequence>MSQLHTLRCRTVAGSHFRQRTHIRNLPVLIVDEPSGIPGPDPAPQPLEILLAALGSDLAIAIRAMAVTRGVRLSSLELVVEADMAGAPLDEGPPLPLGLREVRVAVHIAAEASREALAALVARATLRSPVGNTLHDGAHLSVALAAG</sequence>
<dbReference type="Proteomes" id="UP000460715">
    <property type="component" value="Unassembled WGS sequence"/>
</dbReference>
<dbReference type="InterPro" id="IPR003718">
    <property type="entry name" value="OsmC/Ohr_fam"/>
</dbReference>
<dbReference type="SUPFAM" id="SSF82784">
    <property type="entry name" value="OsmC-like"/>
    <property type="match status" value="1"/>
</dbReference>
<reference evidence="1 2" key="1">
    <citation type="submission" date="2019-03" db="EMBL/GenBank/DDBJ databases">
        <title>Roseomonas sp. a novel Roseomonas species isolated from Sea whip Gorgonian.</title>
        <authorList>
            <person name="Li F."/>
            <person name="Pan X."/>
            <person name="Huang S."/>
            <person name="Li Z."/>
            <person name="Meng B."/>
        </authorList>
    </citation>
    <scope>NUCLEOTIDE SEQUENCE [LARGE SCALE GENOMIC DNA]</scope>
    <source>
        <strain evidence="1 2">M0104</strain>
    </source>
</reference>
<gene>
    <name evidence="1" type="ORF">E0493_22375</name>
</gene>
<dbReference type="InterPro" id="IPR015946">
    <property type="entry name" value="KH_dom-like_a/b"/>
</dbReference>
<dbReference type="OrthoDB" id="5356953at2"/>
<name>A0A845BJ59_9PROT</name>
<organism evidence="1 2">
    <name type="scientific">Teichococcus coralli</name>
    <dbReference type="NCBI Taxonomy" id="2545983"/>
    <lineage>
        <taxon>Bacteria</taxon>
        <taxon>Pseudomonadati</taxon>
        <taxon>Pseudomonadota</taxon>
        <taxon>Alphaproteobacteria</taxon>
        <taxon>Acetobacterales</taxon>
        <taxon>Roseomonadaceae</taxon>
        <taxon>Roseomonas</taxon>
    </lineage>
</organism>
<protein>
    <submittedName>
        <fullName evidence="1">OsmC family peroxiredoxin</fullName>
    </submittedName>
</protein>
<dbReference type="InterPro" id="IPR036102">
    <property type="entry name" value="OsmC/Ohrsf"/>
</dbReference>
<proteinExistence type="predicted"/>
<dbReference type="EMBL" id="SNVJ01000043">
    <property type="protein sequence ID" value="MXP66094.1"/>
    <property type="molecule type" value="Genomic_DNA"/>
</dbReference>
<accession>A0A845BJ59</accession>
<dbReference type="RefSeq" id="WP_160939503.1">
    <property type="nucleotide sequence ID" value="NZ_SNVJ01000043.1"/>
</dbReference>